<dbReference type="SUPFAM" id="SSF75169">
    <property type="entry name" value="DsrEFH-like"/>
    <property type="match status" value="1"/>
</dbReference>
<keyword evidence="1" id="KW-0808">Transferase</keyword>
<dbReference type="InterPro" id="IPR027396">
    <property type="entry name" value="DsrEFH-like"/>
</dbReference>
<dbReference type="AlphaFoldDB" id="A0A418Y9I3"/>
<dbReference type="RefSeq" id="WP_119912520.1">
    <property type="nucleotide sequence ID" value="NZ_QZCH01000050.1"/>
</dbReference>
<sequence>MILHLVKSSPFSHLSLKNALNRSAEQDLFLLLQDAVVAVCVESDLHNQLLDLDRQERLYVLKEDLSARGLTNKYGKVVDYKGFVSLSCHTSASISW</sequence>
<evidence type="ECO:0000313" key="1">
    <source>
        <dbReference type="EMBL" id="RJG37447.1"/>
    </source>
</evidence>
<dbReference type="Pfam" id="PF04077">
    <property type="entry name" value="DsrH"/>
    <property type="match status" value="1"/>
</dbReference>
<protein>
    <submittedName>
        <fullName evidence="1">Sulfurtransferase complex subunit TusB</fullName>
    </submittedName>
</protein>
<dbReference type="InterPro" id="IPR007215">
    <property type="entry name" value="Sulphur_relay_TusB/DsrH"/>
</dbReference>
<dbReference type="NCBIfam" id="TIGR03011">
    <property type="entry name" value="sulf_tusB_dsrH"/>
    <property type="match status" value="1"/>
</dbReference>
<evidence type="ECO:0000313" key="2">
    <source>
        <dbReference type="Proteomes" id="UP000283255"/>
    </source>
</evidence>
<accession>A0A418Y9I3</accession>
<name>A0A418Y9I3_9GAMM</name>
<keyword evidence="2" id="KW-1185">Reference proteome</keyword>
<dbReference type="Proteomes" id="UP000283255">
    <property type="component" value="Unassembled WGS sequence"/>
</dbReference>
<reference evidence="1 2" key="1">
    <citation type="submission" date="2018-09" db="EMBL/GenBank/DDBJ databases">
        <authorList>
            <person name="Wang F."/>
        </authorList>
    </citation>
    <scope>NUCLEOTIDE SEQUENCE [LARGE SCALE GENOMIC DNA]</scope>
    <source>
        <strain evidence="1 2">PLHSC7-2</strain>
    </source>
</reference>
<dbReference type="GO" id="GO:0016740">
    <property type="term" value="F:transferase activity"/>
    <property type="evidence" value="ECO:0007669"/>
    <property type="project" value="UniProtKB-KW"/>
</dbReference>
<comment type="caution">
    <text evidence="1">The sequence shown here is derived from an EMBL/GenBank/DDBJ whole genome shotgun (WGS) entry which is preliminary data.</text>
</comment>
<dbReference type="EMBL" id="QZCH01000050">
    <property type="protein sequence ID" value="RJG37447.1"/>
    <property type="molecule type" value="Genomic_DNA"/>
</dbReference>
<dbReference type="GO" id="GO:0002143">
    <property type="term" value="P:tRNA wobble position uridine thiolation"/>
    <property type="evidence" value="ECO:0007669"/>
    <property type="project" value="InterPro"/>
</dbReference>
<dbReference type="GO" id="GO:1990228">
    <property type="term" value="C:sulfurtransferase complex"/>
    <property type="evidence" value="ECO:0007669"/>
    <property type="project" value="TreeGrafter"/>
</dbReference>
<dbReference type="PANTHER" id="PTHR37526">
    <property type="entry name" value="PROTEIN TUSB"/>
    <property type="match status" value="1"/>
</dbReference>
<dbReference type="OrthoDB" id="9795117at2"/>
<proteinExistence type="predicted"/>
<reference evidence="1 2" key="2">
    <citation type="submission" date="2019-01" db="EMBL/GenBank/DDBJ databases">
        <title>Motilimonas pumilus sp. nov., isolated from the gut of sea cucumber (Apostichopus japonicus).</title>
        <authorList>
            <person name="Wang F.-Q."/>
            <person name="Ren L.-H."/>
            <person name="Lin Y.-W."/>
            <person name="Sun G.-H."/>
            <person name="Du Z.-J."/>
            <person name="Zhao J.-X."/>
            <person name="Liu X.-J."/>
            <person name="Liu L.-J."/>
        </authorList>
    </citation>
    <scope>NUCLEOTIDE SEQUENCE [LARGE SCALE GENOMIC DNA]</scope>
    <source>
        <strain evidence="1 2">PLHSC7-2</strain>
    </source>
</reference>
<dbReference type="Gene3D" id="3.40.1260.10">
    <property type="entry name" value="DsrEFH-like"/>
    <property type="match status" value="1"/>
</dbReference>
<dbReference type="PANTHER" id="PTHR37526:SF1">
    <property type="entry name" value="PROTEIN TUSB"/>
    <property type="match status" value="1"/>
</dbReference>
<gene>
    <name evidence="1" type="primary">dsrH</name>
    <name evidence="1" type="ORF">D1Z90_19770</name>
</gene>
<organism evidence="1 2">
    <name type="scientific">Motilimonas pumila</name>
    <dbReference type="NCBI Taxonomy" id="2303987"/>
    <lineage>
        <taxon>Bacteria</taxon>
        <taxon>Pseudomonadati</taxon>
        <taxon>Pseudomonadota</taxon>
        <taxon>Gammaproteobacteria</taxon>
        <taxon>Alteromonadales</taxon>
        <taxon>Alteromonadales genera incertae sedis</taxon>
        <taxon>Motilimonas</taxon>
    </lineage>
</organism>